<dbReference type="Proteomes" id="UP000185680">
    <property type="component" value="Chromosome"/>
</dbReference>
<dbReference type="SUPFAM" id="SSF56645">
    <property type="entry name" value="Acyl-CoA dehydrogenase NM domain-like"/>
    <property type="match status" value="1"/>
</dbReference>
<evidence type="ECO:0000313" key="13">
    <source>
        <dbReference type="Proteomes" id="UP000185680"/>
    </source>
</evidence>
<accession>A0A167GJY1</accession>
<comment type="subunit">
    <text evidence="3">Homodimer.</text>
</comment>
<evidence type="ECO:0000313" key="12">
    <source>
        <dbReference type="Proteomes" id="UP000185657"/>
    </source>
</evidence>
<sequence>MDFDHTPQAQALQHRLLDFMARYVLPHNAAWHQSVQQGIYPPPFLEDLKSLAREEGLWNLFLPGLRDDEPGTRLSNLDYAPLAETMGRLPWASEVFNCSAPDTGNTELLHRFATPAQRTLWLEPLLNGEIRSAFAMSEPDVASSDPTNLQTTVKRDDGALVLNGRKWFITGVAHPNCKLLIVMARNATGHDNPPDKHHDHSMLLLPLDTPGVEVVRNIPVVHHHAPEGHCEIVFRNVRVPVDHLLGGWGEGFAMAQARLGPGRVHHCMRTIGQCELALELASERALERESFGRHLSDYANVQEWIALSRIEIDQARLLVLRCAWLLDHPERTGVATVRAQVAAIKVVAAGLQTRVMDRAMQIFGAMGLSPDTPLAYFWTWGRALHLMDGPDEVHLRSVARHELAQAKERMGASAAYFTTPEQLRTPPHLSA</sequence>
<dbReference type="Proteomes" id="UP000185657">
    <property type="component" value="Unassembled WGS sequence"/>
</dbReference>
<keyword evidence="12" id="KW-1185">Reference proteome</keyword>
<dbReference type="InterPro" id="IPR037069">
    <property type="entry name" value="AcylCoA_DH/ox_N_sf"/>
</dbReference>
<feature type="domain" description="Acyl-CoA dehydrogenase/oxidase C-terminal" evidence="7">
    <location>
        <begin position="249"/>
        <end position="401"/>
    </location>
</feature>
<dbReference type="GO" id="GO:0005737">
    <property type="term" value="C:cytoplasm"/>
    <property type="evidence" value="ECO:0007669"/>
    <property type="project" value="TreeGrafter"/>
</dbReference>
<dbReference type="InterPro" id="IPR046373">
    <property type="entry name" value="Acyl-CoA_Oxase/DH_mid-dom_sf"/>
</dbReference>
<dbReference type="Pfam" id="PF02770">
    <property type="entry name" value="Acyl-CoA_dh_M"/>
    <property type="match status" value="1"/>
</dbReference>
<dbReference type="InterPro" id="IPR050741">
    <property type="entry name" value="Acyl-CoA_dehydrogenase"/>
</dbReference>
<evidence type="ECO:0000259" key="7">
    <source>
        <dbReference type="Pfam" id="PF00441"/>
    </source>
</evidence>
<evidence type="ECO:0000256" key="1">
    <source>
        <dbReference type="ARBA" id="ARBA00001974"/>
    </source>
</evidence>
<dbReference type="GO" id="GO:0050660">
    <property type="term" value="F:flavin adenine dinucleotide binding"/>
    <property type="evidence" value="ECO:0007669"/>
    <property type="project" value="InterPro"/>
</dbReference>
<dbReference type="GO" id="GO:0003995">
    <property type="term" value="F:acyl-CoA dehydrogenase activity"/>
    <property type="evidence" value="ECO:0007669"/>
    <property type="project" value="TreeGrafter"/>
</dbReference>
<dbReference type="OrthoDB" id="9769473at2"/>
<evidence type="ECO:0000259" key="8">
    <source>
        <dbReference type="Pfam" id="PF02770"/>
    </source>
</evidence>
<reference evidence="10 13" key="2">
    <citation type="submission" date="2016-10" db="EMBL/GenBank/DDBJ databases">
        <title>Hydorgenophaga sp. LPB0072 isolated from gastropod.</title>
        <authorList>
            <person name="Kim E."/>
            <person name="Yi H."/>
        </authorList>
    </citation>
    <scope>NUCLEOTIDE SEQUENCE [LARGE SCALE GENOMIC DNA]</scope>
    <source>
        <strain evidence="10 13">LPB0072</strain>
    </source>
</reference>
<dbReference type="AlphaFoldDB" id="A0A167GJY1"/>
<dbReference type="Pfam" id="PF00441">
    <property type="entry name" value="Acyl-CoA_dh_1"/>
    <property type="match status" value="1"/>
</dbReference>
<dbReference type="Gene3D" id="2.40.110.10">
    <property type="entry name" value="Butyryl-CoA Dehydrogenase, subunit A, domain 2"/>
    <property type="match status" value="1"/>
</dbReference>
<evidence type="ECO:0000256" key="3">
    <source>
        <dbReference type="ARBA" id="ARBA00011738"/>
    </source>
</evidence>
<protein>
    <submittedName>
        <fullName evidence="10">Acyl-CoA dehydrogenase</fullName>
    </submittedName>
</protein>
<dbReference type="InterPro" id="IPR036250">
    <property type="entry name" value="AcylCo_DH-like_C"/>
</dbReference>
<keyword evidence="5" id="KW-0274">FAD</keyword>
<reference evidence="11 12" key="1">
    <citation type="submission" date="2016-02" db="EMBL/GenBank/DDBJ databases">
        <title>Draft genome sequence of Hydrogenophaga sp. LPB0072.</title>
        <authorList>
            <person name="Shin S.-K."/>
            <person name="Yi H."/>
        </authorList>
    </citation>
    <scope>NUCLEOTIDE SEQUENCE [LARGE SCALE GENOMIC DNA]</scope>
    <source>
        <strain evidence="11 12">LPB0072</strain>
    </source>
</reference>
<gene>
    <name evidence="10" type="ORF">LPB072_22105</name>
    <name evidence="11" type="ORF">LPB72_21490</name>
</gene>
<feature type="domain" description="Acyl-CoA dehydrogenase/oxidase N-terminal" evidence="9">
    <location>
        <begin position="6"/>
        <end position="129"/>
    </location>
</feature>
<dbReference type="KEGG" id="hyl:LPB072_22105"/>
<evidence type="ECO:0000313" key="11">
    <source>
        <dbReference type="EMBL" id="OAD39551.1"/>
    </source>
</evidence>
<dbReference type="PANTHER" id="PTHR48083">
    <property type="entry name" value="MEDIUM-CHAIN SPECIFIC ACYL-COA DEHYDROGENASE, MITOCHONDRIAL-RELATED"/>
    <property type="match status" value="1"/>
</dbReference>
<dbReference type="SUPFAM" id="SSF47203">
    <property type="entry name" value="Acyl-CoA dehydrogenase C-terminal domain-like"/>
    <property type="match status" value="1"/>
</dbReference>
<dbReference type="FunFam" id="2.40.110.10:FF:000002">
    <property type="entry name" value="Acyl-CoA dehydrogenase fadE12"/>
    <property type="match status" value="1"/>
</dbReference>
<dbReference type="InterPro" id="IPR009075">
    <property type="entry name" value="AcylCo_DH/oxidase_C"/>
</dbReference>
<evidence type="ECO:0000256" key="2">
    <source>
        <dbReference type="ARBA" id="ARBA00009347"/>
    </source>
</evidence>
<dbReference type="Gene3D" id="1.10.540.10">
    <property type="entry name" value="Acyl-CoA dehydrogenase/oxidase, N-terminal domain"/>
    <property type="match status" value="1"/>
</dbReference>
<evidence type="ECO:0000259" key="9">
    <source>
        <dbReference type="Pfam" id="PF02771"/>
    </source>
</evidence>
<evidence type="ECO:0000256" key="4">
    <source>
        <dbReference type="ARBA" id="ARBA00022630"/>
    </source>
</evidence>
<comment type="similarity">
    <text evidence="2">Belongs to the acyl-CoA dehydrogenase family.</text>
</comment>
<dbReference type="EMBL" id="LVWD01000042">
    <property type="protein sequence ID" value="OAD39551.1"/>
    <property type="molecule type" value="Genomic_DNA"/>
</dbReference>
<dbReference type="InterPro" id="IPR009100">
    <property type="entry name" value="AcylCoA_DH/oxidase_NM_dom_sf"/>
</dbReference>
<dbReference type="EMBL" id="CP017476">
    <property type="protein sequence ID" value="AOW15922.1"/>
    <property type="molecule type" value="Genomic_DNA"/>
</dbReference>
<evidence type="ECO:0000256" key="5">
    <source>
        <dbReference type="ARBA" id="ARBA00022827"/>
    </source>
</evidence>
<dbReference type="InterPro" id="IPR013786">
    <property type="entry name" value="AcylCoA_DH/ox_N"/>
</dbReference>
<dbReference type="STRING" id="1763535.LPB072_22105"/>
<comment type="cofactor">
    <cofactor evidence="1">
        <name>FAD</name>
        <dbReference type="ChEBI" id="CHEBI:57692"/>
    </cofactor>
</comment>
<dbReference type="InterPro" id="IPR006091">
    <property type="entry name" value="Acyl-CoA_Oxase/DH_mid-dom"/>
</dbReference>
<dbReference type="Pfam" id="PF02771">
    <property type="entry name" value="Acyl-CoA_dh_N"/>
    <property type="match status" value="1"/>
</dbReference>
<dbReference type="RefSeq" id="WP_066096289.1">
    <property type="nucleotide sequence ID" value="NZ_CP017476.1"/>
</dbReference>
<dbReference type="Gene3D" id="1.20.140.10">
    <property type="entry name" value="Butyryl-CoA Dehydrogenase, subunit A, domain 3"/>
    <property type="match status" value="1"/>
</dbReference>
<dbReference type="GO" id="GO:0033539">
    <property type="term" value="P:fatty acid beta-oxidation using acyl-CoA dehydrogenase"/>
    <property type="evidence" value="ECO:0007669"/>
    <property type="project" value="TreeGrafter"/>
</dbReference>
<evidence type="ECO:0000313" key="10">
    <source>
        <dbReference type="EMBL" id="AOW15922.1"/>
    </source>
</evidence>
<evidence type="ECO:0000256" key="6">
    <source>
        <dbReference type="ARBA" id="ARBA00023002"/>
    </source>
</evidence>
<proteinExistence type="inferred from homology"/>
<name>A0A167GJY1_9BURK</name>
<keyword evidence="4" id="KW-0285">Flavoprotein</keyword>
<keyword evidence="6" id="KW-0560">Oxidoreductase</keyword>
<organism evidence="10 13">
    <name type="scientific">Hydrogenophaga crassostreae</name>
    <dbReference type="NCBI Taxonomy" id="1763535"/>
    <lineage>
        <taxon>Bacteria</taxon>
        <taxon>Pseudomonadati</taxon>
        <taxon>Pseudomonadota</taxon>
        <taxon>Betaproteobacteria</taxon>
        <taxon>Burkholderiales</taxon>
        <taxon>Comamonadaceae</taxon>
        <taxon>Hydrogenophaga</taxon>
    </lineage>
</organism>
<feature type="domain" description="Acyl-CoA oxidase/dehydrogenase middle" evidence="8">
    <location>
        <begin position="133"/>
        <end position="237"/>
    </location>
</feature>
<dbReference type="PANTHER" id="PTHR48083:SF13">
    <property type="entry name" value="ACYL-COA DEHYDROGENASE FAMILY MEMBER 11"/>
    <property type="match status" value="1"/>
</dbReference>